<name>A0A011AEI1_9ACTN</name>
<dbReference type="PATRIC" id="fig|927661.3.peg.1494"/>
<gene>
    <name evidence="13" type="ORF">CryarDRAFT_1520</name>
</gene>
<dbReference type="FunFam" id="1.10.10.10:FF:000459">
    <property type="entry name" value="Ferric uptake regulation protein"/>
    <property type="match status" value="1"/>
</dbReference>
<evidence type="ECO:0000256" key="10">
    <source>
        <dbReference type="ARBA" id="ARBA00023163"/>
    </source>
</evidence>
<proteinExistence type="inferred from homology"/>
<dbReference type="Gene3D" id="3.30.1490.190">
    <property type="match status" value="1"/>
</dbReference>
<feature type="binding site" evidence="12">
    <location>
        <position position="85"/>
    </location>
    <ligand>
        <name>Fe cation</name>
        <dbReference type="ChEBI" id="CHEBI:24875"/>
    </ligand>
</feature>
<evidence type="ECO:0000256" key="6">
    <source>
        <dbReference type="ARBA" id="ARBA00022723"/>
    </source>
</evidence>
<dbReference type="EMBL" id="JFBT01000001">
    <property type="protein sequence ID" value="EXG80446.1"/>
    <property type="molecule type" value="Genomic_DNA"/>
</dbReference>
<organism evidence="13 14">
    <name type="scientific">Cryptosporangium arvum DSM 44712</name>
    <dbReference type="NCBI Taxonomy" id="927661"/>
    <lineage>
        <taxon>Bacteria</taxon>
        <taxon>Bacillati</taxon>
        <taxon>Actinomycetota</taxon>
        <taxon>Actinomycetes</taxon>
        <taxon>Cryptosporangiales</taxon>
        <taxon>Cryptosporangiaceae</taxon>
        <taxon>Cryptosporangium</taxon>
    </lineage>
</organism>
<dbReference type="Proteomes" id="UP000021053">
    <property type="component" value="Unassembled WGS sequence"/>
</dbReference>
<keyword evidence="6 11" id="KW-0479">Metal-binding</keyword>
<keyword evidence="4" id="KW-0963">Cytoplasm</keyword>
<evidence type="ECO:0000256" key="12">
    <source>
        <dbReference type="PIRSR" id="PIRSR602481-2"/>
    </source>
</evidence>
<evidence type="ECO:0000256" key="8">
    <source>
        <dbReference type="ARBA" id="ARBA00023015"/>
    </source>
</evidence>
<accession>A0A011AEI1</accession>
<feature type="binding site" evidence="11">
    <location>
        <position position="113"/>
    </location>
    <ligand>
        <name>Zn(2+)</name>
        <dbReference type="ChEBI" id="CHEBI:29105"/>
    </ligand>
</feature>
<dbReference type="GO" id="GO:0000976">
    <property type="term" value="F:transcription cis-regulatory region binding"/>
    <property type="evidence" value="ECO:0007669"/>
    <property type="project" value="TreeGrafter"/>
</dbReference>
<dbReference type="Pfam" id="PF01475">
    <property type="entry name" value="FUR"/>
    <property type="match status" value="1"/>
</dbReference>
<dbReference type="AlphaFoldDB" id="A0A011AEI1"/>
<reference evidence="13 14" key="1">
    <citation type="submission" date="2013-07" db="EMBL/GenBank/DDBJ databases">
        <authorList>
            <consortium name="DOE Joint Genome Institute"/>
            <person name="Eisen J."/>
            <person name="Huntemann M."/>
            <person name="Han J."/>
            <person name="Chen A."/>
            <person name="Kyrpides N."/>
            <person name="Mavromatis K."/>
            <person name="Markowitz V."/>
            <person name="Palaniappan K."/>
            <person name="Ivanova N."/>
            <person name="Schaumberg A."/>
            <person name="Pati A."/>
            <person name="Liolios K."/>
            <person name="Nordberg H.P."/>
            <person name="Cantor M.N."/>
            <person name="Hua S.X."/>
            <person name="Woyke T."/>
        </authorList>
    </citation>
    <scope>NUCLEOTIDE SEQUENCE [LARGE SCALE GENOMIC DNA]</scope>
    <source>
        <strain evidence="13 14">DSM 44712</strain>
    </source>
</reference>
<comment type="subcellular location">
    <subcellularLocation>
        <location evidence="1">Cytoplasm</location>
    </subcellularLocation>
</comment>
<dbReference type="GO" id="GO:0008270">
    <property type="term" value="F:zinc ion binding"/>
    <property type="evidence" value="ECO:0007669"/>
    <property type="project" value="TreeGrafter"/>
</dbReference>
<dbReference type="InterPro" id="IPR043135">
    <property type="entry name" value="Fur_C"/>
</dbReference>
<keyword evidence="10" id="KW-0804">Transcription</keyword>
<dbReference type="InterPro" id="IPR036390">
    <property type="entry name" value="WH_DNA-bd_sf"/>
</dbReference>
<evidence type="ECO:0000256" key="3">
    <source>
        <dbReference type="ARBA" id="ARBA00011738"/>
    </source>
</evidence>
<dbReference type="PANTHER" id="PTHR33202">
    <property type="entry name" value="ZINC UPTAKE REGULATION PROTEIN"/>
    <property type="match status" value="1"/>
</dbReference>
<feature type="binding site" evidence="12">
    <location>
        <position position="102"/>
    </location>
    <ligand>
        <name>Fe cation</name>
        <dbReference type="ChEBI" id="CHEBI:24875"/>
    </ligand>
</feature>
<evidence type="ECO:0000313" key="13">
    <source>
        <dbReference type="EMBL" id="EXG80446.1"/>
    </source>
</evidence>
<evidence type="ECO:0000256" key="7">
    <source>
        <dbReference type="ARBA" id="ARBA00022833"/>
    </source>
</evidence>
<comment type="similarity">
    <text evidence="2">Belongs to the Fur family.</text>
</comment>
<keyword evidence="14" id="KW-1185">Reference proteome</keyword>
<comment type="cofactor">
    <cofactor evidence="12">
        <name>Mn(2+)</name>
        <dbReference type="ChEBI" id="CHEBI:29035"/>
    </cofactor>
    <cofactor evidence="12">
        <name>Fe(2+)</name>
        <dbReference type="ChEBI" id="CHEBI:29033"/>
    </cofactor>
    <text evidence="12">Binds 1 Mn(2+) or Fe(2+) ion per subunit.</text>
</comment>
<evidence type="ECO:0000256" key="9">
    <source>
        <dbReference type="ARBA" id="ARBA00023125"/>
    </source>
</evidence>
<evidence type="ECO:0000256" key="11">
    <source>
        <dbReference type="PIRSR" id="PIRSR602481-1"/>
    </source>
</evidence>
<evidence type="ECO:0000256" key="4">
    <source>
        <dbReference type="ARBA" id="ARBA00022490"/>
    </source>
</evidence>
<feature type="binding site" evidence="11">
    <location>
        <position position="73"/>
    </location>
    <ligand>
        <name>Zn(2+)</name>
        <dbReference type="ChEBI" id="CHEBI:29105"/>
    </ligand>
</feature>
<comment type="cofactor">
    <cofactor evidence="11">
        <name>Zn(2+)</name>
        <dbReference type="ChEBI" id="CHEBI:29105"/>
    </cofactor>
    <text evidence="11">Binds 1 zinc ion per subunit.</text>
</comment>
<dbReference type="GO" id="GO:1900376">
    <property type="term" value="P:regulation of secondary metabolite biosynthetic process"/>
    <property type="evidence" value="ECO:0007669"/>
    <property type="project" value="TreeGrafter"/>
</dbReference>
<dbReference type="InterPro" id="IPR036388">
    <property type="entry name" value="WH-like_DNA-bd_sf"/>
</dbReference>
<keyword evidence="12" id="KW-0408">Iron</keyword>
<feature type="binding site" evidence="11">
    <location>
        <position position="110"/>
    </location>
    <ligand>
        <name>Zn(2+)</name>
        <dbReference type="ChEBI" id="CHEBI:29105"/>
    </ligand>
</feature>
<feature type="binding site" evidence="12">
    <location>
        <position position="64"/>
    </location>
    <ligand>
        <name>Fe cation</name>
        <dbReference type="ChEBI" id="CHEBI:24875"/>
    </ligand>
</feature>
<dbReference type="GO" id="GO:0005829">
    <property type="term" value="C:cytosol"/>
    <property type="evidence" value="ECO:0007669"/>
    <property type="project" value="TreeGrafter"/>
</dbReference>
<dbReference type="GO" id="GO:0003700">
    <property type="term" value="F:DNA-binding transcription factor activity"/>
    <property type="evidence" value="ECO:0007669"/>
    <property type="project" value="InterPro"/>
</dbReference>
<keyword evidence="5" id="KW-0678">Repressor</keyword>
<keyword evidence="7 11" id="KW-0862">Zinc</keyword>
<dbReference type="GO" id="GO:0045892">
    <property type="term" value="P:negative regulation of DNA-templated transcription"/>
    <property type="evidence" value="ECO:0007669"/>
    <property type="project" value="TreeGrafter"/>
</dbReference>
<evidence type="ECO:0000256" key="1">
    <source>
        <dbReference type="ARBA" id="ARBA00004496"/>
    </source>
</evidence>
<comment type="caution">
    <text evidence="13">The sequence shown here is derived from an EMBL/GenBank/DDBJ whole genome shotgun (WGS) entry which is preliminary data.</text>
</comment>
<dbReference type="InterPro" id="IPR002481">
    <property type="entry name" value="FUR"/>
</dbReference>
<comment type="subunit">
    <text evidence="3">Homodimer.</text>
</comment>
<protein>
    <submittedName>
        <fullName evidence="13">Fe2+/Zn2+ uptake regulation protein</fullName>
    </submittedName>
</protein>
<dbReference type="SUPFAM" id="SSF46785">
    <property type="entry name" value="Winged helix' DNA-binding domain"/>
    <property type="match status" value="1"/>
</dbReference>
<sequence length="117" mass="12897">MALLGEVEEFRSAQELHELLRQRGESVGLTTVYRTLQALADAEEIDVMRPPGGEHLYRRCSSGHHHHLVCRVCGRTVEVAGPTVESWANRVASEHGFADVSHTLEIFGTCAECAARS</sequence>
<feature type="binding site" evidence="11">
    <location>
        <position position="70"/>
    </location>
    <ligand>
        <name>Zn(2+)</name>
        <dbReference type="ChEBI" id="CHEBI:29105"/>
    </ligand>
</feature>
<evidence type="ECO:0000313" key="14">
    <source>
        <dbReference type="Proteomes" id="UP000021053"/>
    </source>
</evidence>
<dbReference type="Gene3D" id="1.10.10.10">
    <property type="entry name" value="Winged helix-like DNA-binding domain superfamily/Winged helix DNA-binding domain"/>
    <property type="match status" value="1"/>
</dbReference>
<keyword evidence="9" id="KW-0238">DNA-binding</keyword>
<dbReference type="HOGENOM" id="CLU_096072_5_0_11"/>
<dbReference type="CDD" id="cd07153">
    <property type="entry name" value="Fur_like"/>
    <property type="match status" value="1"/>
</dbReference>
<keyword evidence="8" id="KW-0805">Transcription regulation</keyword>
<evidence type="ECO:0000256" key="2">
    <source>
        <dbReference type="ARBA" id="ARBA00007957"/>
    </source>
</evidence>
<dbReference type="PANTHER" id="PTHR33202:SF2">
    <property type="entry name" value="FERRIC UPTAKE REGULATION PROTEIN"/>
    <property type="match status" value="1"/>
</dbReference>
<evidence type="ECO:0000256" key="5">
    <source>
        <dbReference type="ARBA" id="ARBA00022491"/>
    </source>
</evidence>